<comment type="caution">
    <text evidence="2">The sequence shown here is derived from an EMBL/GenBank/DDBJ whole genome shotgun (WGS) entry which is preliminary data.</text>
</comment>
<dbReference type="EMBL" id="BSND01000012">
    <property type="protein sequence ID" value="GLQ00634.1"/>
    <property type="molecule type" value="Genomic_DNA"/>
</dbReference>
<reference evidence="2" key="1">
    <citation type="journal article" date="2014" name="Int. J. Syst. Evol. Microbiol.">
        <title>Complete genome of a new Firmicutes species belonging to the dominant human colonic microbiota ('Ruminococcus bicirculans') reveals two chromosomes and a selective capacity to utilize plant glucans.</title>
        <authorList>
            <consortium name="NISC Comparative Sequencing Program"/>
            <person name="Wegmann U."/>
            <person name="Louis P."/>
            <person name="Goesmann A."/>
            <person name="Henrissat B."/>
            <person name="Duncan S.H."/>
            <person name="Flint H.J."/>
        </authorList>
    </citation>
    <scope>NUCLEOTIDE SEQUENCE</scope>
    <source>
        <strain evidence="2">NBRC 102424</strain>
    </source>
</reference>
<sequence length="182" mass="21117">MILKTELKDEKEIERFERALTSSRFGSRSAFLQHIISVYLLRSEEKRKPKFSDVSPQNDDDLEVTKKTIYVSNFLVKEAVKRADHYGMKFTVWVRNLIAANLTHQPIMTEQQIVELRAANRELASIGRNLNQIAKAMNQAVDLKVRDRVNYDHIVELQAGIEKQKKAIYKIVSESNSVWQVK</sequence>
<dbReference type="Proteomes" id="UP001161423">
    <property type="component" value="Unassembled WGS sequence"/>
</dbReference>
<feature type="domain" description="Bacterial mobilisation" evidence="1">
    <location>
        <begin position="121"/>
        <end position="161"/>
    </location>
</feature>
<proteinExistence type="predicted"/>
<evidence type="ECO:0000313" key="2">
    <source>
        <dbReference type="EMBL" id="GLQ00634.1"/>
    </source>
</evidence>
<gene>
    <name evidence="2" type="ORF">GCM10007891_24870</name>
</gene>
<evidence type="ECO:0000313" key="3">
    <source>
        <dbReference type="Proteomes" id="UP001161423"/>
    </source>
</evidence>
<accession>A0ABQ5TX77</accession>
<evidence type="ECO:0000259" key="1">
    <source>
        <dbReference type="Pfam" id="PF05713"/>
    </source>
</evidence>
<name>A0ABQ5TX77_9GAMM</name>
<dbReference type="RefSeq" id="WP_104935280.1">
    <property type="nucleotide sequence ID" value="NZ_BSND01000012.1"/>
</dbReference>
<dbReference type="InterPro" id="IPR008687">
    <property type="entry name" value="MobC"/>
</dbReference>
<organism evidence="2 3">
    <name type="scientific">Methylophaga thalassica</name>
    <dbReference type="NCBI Taxonomy" id="40223"/>
    <lineage>
        <taxon>Bacteria</taxon>
        <taxon>Pseudomonadati</taxon>
        <taxon>Pseudomonadota</taxon>
        <taxon>Gammaproteobacteria</taxon>
        <taxon>Thiotrichales</taxon>
        <taxon>Piscirickettsiaceae</taxon>
        <taxon>Methylophaga</taxon>
    </lineage>
</organism>
<dbReference type="Pfam" id="PF05713">
    <property type="entry name" value="MobC"/>
    <property type="match status" value="1"/>
</dbReference>
<keyword evidence="3" id="KW-1185">Reference proteome</keyword>
<reference evidence="2" key="2">
    <citation type="submission" date="2023-01" db="EMBL/GenBank/DDBJ databases">
        <title>Draft genome sequence of Methylophaga thalassica strain NBRC 102424.</title>
        <authorList>
            <person name="Sun Q."/>
            <person name="Mori K."/>
        </authorList>
    </citation>
    <scope>NUCLEOTIDE SEQUENCE</scope>
    <source>
        <strain evidence="2">NBRC 102424</strain>
    </source>
</reference>
<protein>
    <recommendedName>
        <fullName evidence="1">Bacterial mobilisation domain-containing protein</fullName>
    </recommendedName>
</protein>